<evidence type="ECO:0000313" key="2">
    <source>
        <dbReference type="Proteomes" id="UP001221142"/>
    </source>
</evidence>
<dbReference type="InterPro" id="IPR032675">
    <property type="entry name" value="LRR_dom_sf"/>
</dbReference>
<sequence length="548" mass="60884">MIDLNSPFKAQLHTNFVPSDAECEKIRAVLAPRVVQLDLLHQRIRELSAERDKLQAYVDSHAALISYPRRLPVDVVREIFVACPPTDRNAVMSAHEAPLLVSRICSSWRAIALTTPELWASLHISAIFVLEDPERRIPAISQWLQRSGSCPISLSLAFMGRVGPQGLKMMNNFDNWRGLQAALMECLADSAHRWGRLDIWDLTLGVAHPLLAMIQASYSARSADTSALRQLGISRGPNLRRMNIWRLDINPDDAEQPQLDVFLLDLPFFSKNFTHLHIESTGPSGGLSPIEVLNLLSRCPRLVSFTFMPTITRTQDVDRNSGREPITLPFLESFTMIEAGAAGLLTLETLGLILGVLVLPALRRLHIPTVEPPVRSGLDRRHIFLLEIETGLESLLINLDRFTTAEILEILGHFTNLAELKILDTRAVKPIGGLASGSCTVDGLLRFLTPNAEAGAVTLCPELQTLEIRNSSLVSRELLDGFARGRAELGTGFRRLDISWFTDPQEQLFSPDELADFRARGVELSLVVPENLRSRIPAKSSPWTGLPN</sequence>
<dbReference type="EMBL" id="JARKIF010000002">
    <property type="protein sequence ID" value="KAJ7646526.1"/>
    <property type="molecule type" value="Genomic_DNA"/>
</dbReference>
<reference evidence="1" key="1">
    <citation type="submission" date="2023-03" db="EMBL/GenBank/DDBJ databases">
        <title>Massive genome expansion in bonnet fungi (Mycena s.s.) driven by repeated elements and novel gene families across ecological guilds.</title>
        <authorList>
            <consortium name="Lawrence Berkeley National Laboratory"/>
            <person name="Harder C.B."/>
            <person name="Miyauchi S."/>
            <person name="Viragh M."/>
            <person name="Kuo A."/>
            <person name="Thoen E."/>
            <person name="Andreopoulos B."/>
            <person name="Lu D."/>
            <person name="Skrede I."/>
            <person name="Drula E."/>
            <person name="Henrissat B."/>
            <person name="Morin E."/>
            <person name="Kohler A."/>
            <person name="Barry K."/>
            <person name="LaButti K."/>
            <person name="Morin E."/>
            <person name="Salamov A."/>
            <person name="Lipzen A."/>
            <person name="Mereny Z."/>
            <person name="Hegedus B."/>
            <person name="Baldrian P."/>
            <person name="Stursova M."/>
            <person name="Weitz H."/>
            <person name="Taylor A."/>
            <person name="Grigoriev I.V."/>
            <person name="Nagy L.G."/>
            <person name="Martin F."/>
            <person name="Kauserud H."/>
        </authorList>
    </citation>
    <scope>NUCLEOTIDE SEQUENCE</scope>
    <source>
        <strain evidence="1">9284</strain>
    </source>
</reference>
<dbReference type="Proteomes" id="UP001221142">
    <property type="component" value="Unassembled WGS sequence"/>
</dbReference>
<protein>
    <recommendedName>
        <fullName evidence="3">F-box domain-containing protein</fullName>
    </recommendedName>
</protein>
<evidence type="ECO:0008006" key="3">
    <source>
        <dbReference type="Google" id="ProtNLM"/>
    </source>
</evidence>
<comment type="caution">
    <text evidence="1">The sequence shown here is derived from an EMBL/GenBank/DDBJ whole genome shotgun (WGS) entry which is preliminary data.</text>
</comment>
<gene>
    <name evidence="1" type="ORF">FB45DRAFT_890684</name>
</gene>
<dbReference type="AlphaFoldDB" id="A0AAD7CDM7"/>
<organism evidence="1 2">
    <name type="scientific">Roridomyces roridus</name>
    <dbReference type="NCBI Taxonomy" id="1738132"/>
    <lineage>
        <taxon>Eukaryota</taxon>
        <taxon>Fungi</taxon>
        <taxon>Dikarya</taxon>
        <taxon>Basidiomycota</taxon>
        <taxon>Agaricomycotina</taxon>
        <taxon>Agaricomycetes</taxon>
        <taxon>Agaricomycetidae</taxon>
        <taxon>Agaricales</taxon>
        <taxon>Marasmiineae</taxon>
        <taxon>Mycenaceae</taxon>
        <taxon>Roridomyces</taxon>
    </lineage>
</organism>
<dbReference type="Gene3D" id="3.80.10.10">
    <property type="entry name" value="Ribonuclease Inhibitor"/>
    <property type="match status" value="1"/>
</dbReference>
<proteinExistence type="predicted"/>
<name>A0AAD7CDM7_9AGAR</name>
<evidence type="ECO:0000313" key="1">
    <source>
        <dbReference type="EMBL" id="KAJ7646526.1"/>
    </source>
</evidence>
<keyword evidence="2" id="KW-1185">Reference proteome</keyword>
<accession>A0AAD7CDM7</accession>